<keyword evidence="1" id="KW-0540">Nuclease</keyword>
<keyword evidence="5" id="KW-0808">Transferase</keyword>
<dbReference type="GO" id="GO:0003887">
    <property type="term" value="F:DNA-directed DNA polymerase activity"/>
    <property type="evidence" value="ECO:0007669"/>
    <property type="project" value="UniProtKB-EC"/>
</dbReference>
<evidence type="ECO:0000313" key="6">
    <source>
        <dbReference type="Proteomes" id="UP000298324"/>
    </source>
</evidence>
<keyword evidence="2" id="KW-0378">Hydrolase</keyword>
<evidence type="ECO:0000313" key="5">
    <source>
        <dbReference type="EMBL" id="TEB05577.1"/>
    </source>
</evidence>
<protein>
    <submittedName>
        <fullName evidence="5">DNA polymerase III PolC-type</fullName>
        <ecNumber evidence="5">2.7.7.7</ecNumber>
    </submittedName>
</protein>
<dbReference type="CDD" id="cd06127">
    <property type="entry name" value="DEDDh"/>
    <property type="match status" value="1"/>
</dbReference>
<dbReference type="Pfam" id="PF00533">
    <property type="entry name" value="BRCT"/>
    <property type="match status" value="1"/>
</dbReference>
<dbReference type="InterPro" id="IPR012337">
    <property type="entry name" value="RNaseH-like_sf"/>
</dbReference>
<keyword evidence="3" id="KW-0269">Exonuclease</keyword>
<dbReference type="InterPro" id="IPR006054">
    <property type="entry name" value="DnaQ"/>
</dbReference>
<dbReference type="AlphaFoldDB" id="A0A4Y7R9U6"/>
<keyword evidence="6" id="KW-1185">Reference proteome</keyword>
<dbReference type="NCBIfam" id="TIGR00573">
    <property type="entry name" value="dnaq"/>
    <property type="match status" value="1"/>
</dbReference>
<accession>A0A4Y7R9U6</accession>
<dbReference type="Gene3D" id="3.30.420.10">
    <property type="entry name" value="Ribonuclease H-like superfamily/Ribonuclease H"/>
    <property type="match status" value="1"/>
</dbReference>
<dbReference type="GO" id="GO:0006260">
    <property type="term" value="P:DNA replication"/>
    <property type="evidence" value="ECO:0007669"/>
    <property type="project" value="InterPro"/>
</dbReference>
<dbReference type="PROSITE" id="PS50172">
    <property type="entry name" value="BRCT"/>
    <property type="match status" value="1"/>
</dbReference>
<feature type="domain" description="BRCT" evidence="4">
    <location>
        <begin position="329"/>
        <end position="410"/>
    </location>
</feature>
<dbReference type="InterPro" id="IPR029024">
    <property type="entry name" value="TerB-like"/>
</dbReference>
<dbReference type="Pfam" id="PF00929">
    <property type="entry name" value="RNase_T"/>
    <property type="match status" value="1"/>
</dbReference>
<dbReference type="CDD" id="cd17748">
    <property type="entry name" value="BRCT_DNA_ligase_like"/>
    <property type="match status" value="1"/>
</dbReference>
<organism evidence="5 6">
    <name type="scientific">Pelotomaculum schinkii</name>
    <dbReference type="NCBI Taxonomy" id="78350"/>
    <lineage>
        <taxon>Bacteria</taxon>
        <taxon>Bacillati</taxon>
        <taxon>Bacillota</taxon>
        <taxon>Clostridia</taxon>
        <taxon>Eubacteriales</taxon>
        <taxon>Desulfotomaculaceae</taxon>
        <taxon>Pelotomaculum</taxon>
    </lineage>
</organism>
<dbReference type="GO" id="GO:0008408">
    <property type="term" value="F:3'-5' exonuclease activity"/>
    <property type="evidence" value="ECO:0007669"/>
    <property type="project" value="TreeGrafter"/>
</dbReference>
<dbReference type="SUPFAM" id="SSF53098">
    <property type="entry name" value="Ribonuclease H-like"/>
    <property type="match status" value="1"/>
</dbReference>
<dbReference type="RefSeq" id="WP_190240574.1">
    <property type="nucleotide sequence ID" value="NZ_QFGA01000002.1"/>
</dbReference>
<dbReference type="PANTHER" id="PTHR30231:SF4">
    <property type="entry name" value="PROTEIN NEN2"/>
    <property type="match status" value="1"/>
</dbReference>
<name>A0A4Y7R9U6_9FIRM</name>
<evidence type="ECO:0000256" key="2">
    <source>
        <dbReference type="ARBA" id="ARBA00022801"/>
    </source>
</evidence>
<dbReference type="GO" id="GO:0003677">
    <property type="term" value="F:DNA binding"/>
    <property type="evidence" value="ECO:0007669"/>
    <property type="project" value="InterPro"/>
</dbReference>
<dbReference type="Gene3D" id="3.40.50.10190">
    <property type="entry name" value="BRCT domain"/>
    <property type="match status" value="1"/>
</dbReference>
<dbReference type="InterPro" id="IPR036397">
    <property type="entry name" value="RNaseH_sf"/>
</dbReference>
<dbReference type="SUPFAM" id="SSF158682">
    <property type="entry name" value="TerB-like"/>
    <property type="match status" value="1"/>
</dbReference>
<dbReference type="PANTHER" id="PTHR30231">
    <property type="entry name" value="DNA POLYMERASE III SUBUNIT EPSILON"/>
    <property type="match status" value="1"/>
</dbReference>
<dbReference type="FunFam" id="3.30.420.10:FF:000045">
    <property type="entry name" value="3'-5' exonuclease DinG"/>
    <property type="match status" value="1"/>
</dbReference>
<dbReference type="InterPro" id="IPR013520">
    <property type="entry name" value="Ribonucl_H"/>
</dbReference>
<evidence type="ECO:0000256" key="3">
    <source>
        <dbReference type="ARBA" id="ARBA00022839"/>
    </source>
</evidence>
<dbReference type="InterPro" id="IPR001357">
    <property type="entry name" value="BRCT_dom"/>
</dbReference>
<dbReference type="InterPro" id="IPR036420">
    <property type="entry name" value="BRCT_dom_sf"/>
</dbReference>
<evidence type="ECO:0000256" key="1">
    <source>
        <dbReference type="ARBA" id="ARBA00022722"/>
    </source>
</evidence>
<dbReference type="Proteomes" id="UP000298324">
    <property type="component" value="Unassembled WGS sequence"/>
</dbReference>
<evidence type="ECO:0000259" key="4">
    <source>
        <dbReference type="PROSITE" id="PS50172"/>
    </source>
</evidence>
<keyword evidence="5" id="KW-0548">Nucleotidyltransferase</keyword>
<dbReference type="EMBL" id="QFGA01000002">
    <property type="protein sequence ID" value="TEB05577.1"/>
    <property type="molecule type" value="Genomic_DNA"/>
</dbReference>
<proteinExistence type="predicted"/>
<dbReference type="EC" id="2.7.7.7" evidence="5"/>
<reference evidence="5 6" key="1">
    <citation type="journal article" date="2018" name="Environ. Microbiol.">
        <title>Novel energy conservation strategies and behaviour of Pelotomaculum schinkii driving syntrophic propionate catabolism.</title>
        <authorList>
            <person name="Hidalgo-Ahumada C.A.P."/>
            <person name="Nobu M.K."/>
            <person name="Narihiro T."/>
            <person name="Tamaki H."/>
            <person name="Liu W.T."/>
            <person name="Kamagata Y."/>
            <person name="Stams A.J.M."/>
            <person name="Imachi H."/>
            <person name="Sousa D.Z."/>
        </authorList>
    </citation>
    <scope>NUCLEOTIDE SEQUENCE [LARGE SCALE GENOMIC DNA]</scope>
    <source>
        <strain evidence="5 6">HH</strain>
    </source>
</reference>
<dbReference type="SMART" id="SM00479">
    <property type="entry name" value="EXOIII"/>
    <property type="match status" value="1"/>
</dbReference>
<sequence>MSFKFSVLDIETTGLFPAKHDKIIEIAIINLDSKGNVLSEFETLINPDRDLGPTNIHGISGRMVRNAPRFEDIIGDIFDNLAGNILVGHNISFDMRFIKYESEKMGFKIPDAPQICTMRLSKIVDPTVPSLQLGSLCNYFGITTEKHHAAYFDCLHTSRLFMKLLQDFGSDNLPNLTCAPVEKDCWPYVPKSNKYYKRENYSLQKEDDFISKIINRLPNLAESGENGFIEYLGLLDEILADRKITYDESESLFELASQYNITKPQAISLHKRYLVNVTRIALMDGIITDFEMKDIMQLAKLLHIARDDLDVIIQEEQKNIVSNGVVKPEIKNDIVGKSVCFTGTLTALYNGNPMAREMAQKMATEHGLIVKKSVTKDLDYLVTADPDSMSGKAKKARQYNTKILVEQAFWNLLGLNSKATSIHNLN</sequence>
<comment type="caution">
    <text evidence="5">The sequence shown here is derived from an EMBL/GenBank/DDBJ whole genome shotgun (WGS) entry which is preliminary data.</text>
</comment>
<dbReference type="SUPFAM" id="SSF52113">
    <property type="entry name" value="BRCT domain"/>
    <property type="match status" value="1"/>
</dbReference>
<dbReference type="GO" id="GO:0005829">
    <property type="term" value="C:cytosol"/>
    <property type="evidence" value="ECO:0007669"/>
    <property type="project" value="TreeGrafter"/>
</dbReference>
<gene>
    <name evidence="5" type="primary">polC</name>
    <name evidence="5" type="ORF">Psch_02618</name>
</gene>